<comment type="similarity">
    <text evidence="1">Belongs to the GHMP kinase family. GalK subfamily.</text>
</comment>
<dbReference type="Pfam" id="PF00288">
    <property type="entry name" value="GHMP_kinases_N"/>
    <property type="match status" value="1"/>
</dbReference>
<evidence type="ECO:0000256" key="5">
    <source>
        <dbReference type="ARBA" id="ARBA00022840"/>
    </source>
</evidence>
<dbReference type="GO" id="GO:0005524">
    <property type="term" value="F:ATP binding"/>
    <property type="evidence" value="ECO:0007669"/>
    <property type="project" value="UniProtKB-KW"/>
</dbReference>
<dbReference type="RefSeq" id="XP_028887069.1">
    <property type="nucleotide sequence ID" value="XM_029021647.1"/>
</dbReference>
<dbReference type="PROSITE" id="PS00627">
    <property type="entry name" value="GHMP_KINASES_ATP"/>
    <property type="match status" value="1"/>
</dbReference>
<dbReference type="OrthoDB" id="278679at2759"/>
<dbReference type="Proteomes" id="UP000192257">
    <property type="component" value="Unassembled WGS sequence"/>
</dbReference>
<evidence type="ECO:0000256" key="3">
    <source>
        <dbReference type="ARBA" id="ARBA00022741"/>
    </source>
</evidence>
<evidence type="ECO:0000256" key="1">
    <source>
        <dbReference type="ARBA" id="ARBA00006566"/>
    </source>
</evidence>
<evidence type="ECO:0000259" key="6">
    <source>
        <dbReference type="Pfam" id="PF00288"/>
    </source>
</evidence>
<keyword evidence="3" id="KW-0547">Nucleotide-binding</keyword>
<reference evidence="7 8" key="1">
    <citation type="submission" date="2017-03" db="EMBL/GenBank/DDBJ databases">
        <title>An alternative strategy for trypanosome survival in the mammalian bloodstream revealed through genome and transcriptome analysis of the ubiquitous bovine parasite Trypanosoma (Megatrypanum) theileri.</title>
        <authorList>
            <person name="Kelly S."/>
            <person name="Ivens A."/>
            <person name="Mott A."/>
            <person name="O'Neill E."/>
            <person name="Emms D."/>
            <person name="Macleod O."/>
            <person name="Voorheis P."/>
            <person name="Matthews J."/>
            <person name="Matthews K."/>
            <person name="Carrington M."/>
        </authorList>
    </citation>
    <scope>NUCLEOTIDE SEQUENCE [LARGE SCALE GENOMIC DNA]</scope>
    <source>
        <strain evidence="7">Edinburgh</strain>
    </source>
</reference>
<gene>
    <name evidence="7" type="ORF">TM35_000023290</name>
</gene>
<dbReference type="InterPro" id="IPR006203">
    <property type="entry name" value="GHMP_knse_ATP-bd_CS"/>
</dbReference>
<proteinExistence type="inferred from homology"/>
<organism evidence="7 8">
    <name type="scientific">Trypanosoma theileri</name>
    <dbReference type="NCBI Taxonomy" id="67003"/>
    <lineage>
        <taxon>Eukaryota</taxon>
        <taxon>Discoba</taxon>
        <taxon>Euglenozoa</taxon>
        <taxon>Kinetoplastea</taxon>
        <taxon>Metakinetoplastina</taxon>
        <taxon>Trypanosomatida</taxon>
        <taxon>Trypanosomatidae</taxon>
        <taxon>Trypanosoma</taxon>
    </lineage>
</organism>
<evidence type="ECO:0000313" key="7">
    <source>
        <dbReference type="EMBL" id="ORC93003.1"/>
    </source>
</evidence>
<keyword evidence="2" id="KW-0808">Transferase</keyword>
<dbReference type="STRING" id="67003.A0A1X0P8P9"/>
<dbReference type="PANTHER" id="PTHR10457">
    <property type="entry name" value="MEVALONATE KINASE/GALACTOKINASE"/>
    <property type="match status" value="1"/>
</dbReference>
<dbReference type="SUPFAM" id="SSF54211">
    <property type="entry name" value="Ribosomal protein S5 domain 2-like"/>
    <property type="match status" value="1"/>
</dbReference>
<dbReference type="Gene3D" id="3.30.70.890">
    <property type="entry name" value="GHMP kinase, C-terminal domain"/>
    <property type="match status" value="1"/>
</dbReference>
<dbReference type="AlphaFoldDB" id="A0A1X0P8P9"/>
<dbReference type="PANTHER" id="PTHR10457:SF7">
    <property type="entry name" value="GALACTOKINASE-RELATED"/>
    <property type="match status" value="1"/>
</dbReference>
<accession>A0A1X0P8P9</accession>
<dbReference type="GO" id="GO:0005829">
    <property type="term" value="C:cytosol"/>
    <property type="evidence" value="ECO:0007669"/>
    <property type="project" value="TreeGrafter"/>
</dbReference>
<name>A0A1X0P8P9_9TRYP</name>
<dbReference type="InterPro" id="IPR036554">
    <property type="entry name" value="GHMP_kinase_C_sf"/>
</dbReference>
<dbReference type="VEuPathDB" id="TriTrypDB:TM35_000023290"/>
<evidence type="ECO:0000256" key="4">
    <source>
        <dbReference type="ARBA" id="ARBA00022777"/>
    </source>
</evidence>
<protein>
    <submittedName>
        <fullName evidence="7">GHMP kinase</fullName>
    </submittedName>
</protein>
<keyword evidence="5" id="KW-0067">ATP-binding</keyword>
<sequence>MGIQNKTENVKEELTIGVKAVKSVNCFVPGRVCLIGEHSDWAGVHASPDHPEIKPGRCLAYGTPYGLYSKAELHFMESIPATNILTGAEESPILADDNDDNGIGFFCMSSVRPSGERLDTSLPLEVKLLRKCAVDGGFFAYVYGTIAVVLERYEEKINNFLNSFHGSFKGTVKRAMITIENKTDLPIGKGLSSSAAVCVTIARCFDSLFDIGMSIKEIMDVAFCGEILTGAECGRLDQCVAYGPNCCIDLHFHGSAIEVDTIPLPSTAIFYFVVADLGAKKDTKKILRELGSCFPNSEHDSVKSAVREFLGDISLDLVEQASAAMRRGDAEGLGAVFTEYQRLFDLHLIPACDELQAPRLHTVLNDERVKALSCGGKGVGSQGDGSVQLVCRNEAEQQQLIRVLEDYLNCKAMPFFLKGSEHLECQHLSMN</sequence>
<feature type="domain" description="GHMP kinase N-terminal" evidence="6">
    <location>
        <begin position="175"/>
        <end position="242"/>
    </location>
</feature>
<evidence type="ECO:0000256" key="2">
    <source>
        <dbReference type="ARBA" id="ARBA00022679"/>
    </source>
</evidence>
<dbReference type="EMBL" id="NBCO01000002">
    <property type="protein sequence ID" value="ORC93003.1"/>
    <property type="molecule type" value="Genomic_DNA"/>
</dbReference>
<evidence type="ECO:0000313" key="8">
    <source>
        <dbReference type="Proteomes" id="UP000192257"/>
    </source>
</evidence>
<dbReference type="GO" id="GO:0004335">
    <property type="term" value="F:galactokinase activity"/>
    <property type="evidence" value="ECO:0007669"/>
    <property type="project" value="TreeGrafter"/>
</dbReference>
<keyword evidence="4 7" id="KW-0418">Kinase</keyword>
<comment type="caution">
    <text evidence="7">The sequence shown here is derived from an EMBL/GenBank/DDBJ whole genome shotgun (WGS) entry which is preliminary data.</text>
</comment>
<keyword evidence="8" id="KW-1185">Reference proteome</keyword>
<dbReference type="InterPro" id="IPR014721">
    <property type="entry name" value="Ribsml_uS5_D2-typ_fold_subgr"/>
</dbReference>
<dbReference type="InterPro" id="IPR020568">
    <property type="entry name" value="Ribosomal_Su5_D2-typ_SF"/>
</dbReference>
<dbReference type="Gene3D" id="3.30.230.10">
    <property type="match status" value="1"/>
</dbReference>
<dbReference type="GeneID" id="39981427"/>
<dbReference type="InterPro" id="IPR006204">
    <property type="entry name" value="GHMP_kinase_N_dom"/>
</dbReference>
<dbReference type="GO" id="GO:0006012">
    <property type="term" value="P:galactose metabolic process"/>
    <property type="evidence" value="ECO:0007669"/>
    <property type="project" value="TreeGrafter"/>
</dbReference>